<keyword evidence="3" id="KW-1185">Reference proteome</keyword>
<organism evidence="2 3">
    <name type="scientific">Sesamum alatum</name>
    <dbReference type="NCBI Taxonomy" id="300844"/>
    <lineage>
        <taxon>Eukaryota</taxon>
        <taxon>Viridiplantae</taxon>
        <taxon>Streptophyta</taxon>
        <taxon>Embryophyta</taxon>
        <taxon>Tracheophyta</taxon>
        <taxon>Spermatophyta</taxon>
        <taxon>Magnoliopsida</taxon>
        <taxon>eudicotyledons</taxon>
        <taxon>Gunneridae</taxon>
        <taxon>Pentapetalae</taxon>
        <taxon>asterids</taxon>
        <taxon>lamiids</taxon>
        <taxon>Lamiales</taxon>
        <taxon>Pedaliaceae</taxon>
        <taxon>Sesamum</taxon>
    </lineage>
</organism>
<evidence type="ECO:0000313" key="2">
    <source>
        <dbReference type="EMBL" id="KAK4427689.1"/>
    </source>
</evidence>
<evidence type="ECO:0000313" key="3">
    <source>
        <dbReference type="Proteomes" id="UP001293254"/>
    </source>
</evidence>
<feature type="compositionally biased region" description="Polar residues" evidence="1">
    <location>
        <begin position="143"/>
        <end position="165"/>
    </location>
</feature>
<gene>
    <name evidence="2" type="ORF">Salat_1537900</name>
</gene>
<accession>A0AAE1YCG0</accession>
<feature type="compositionally biased region" description="Acidic residues" evidence="1">
    <location>
        <begin position="21"/>
        <end position="36"/>
    </location>
</feature>
<reference evidence="2" key="1">
    <citation type="submission" date="2020-06" db="EMBL/GenBank/DDBJ databases">
        <authorList>
            <person name="Li T."/>
            <person name="Hu X."/>
            <person name="Zhang T."/>
            <person name="Song X."/>
            <person name="Zhang H."/>
            <person name="Dai N."/>
            <person name="Sheng W."/>
            <person name="Hou X."/>
            <person name="Wei L."/>
        </authorList>
    </citation>
    <scope>NUCLEOTIDE SEQUENCE</scope>
    <source>
        <strain evidence="2">3651</strain>
        <tissue evidence="2">Leaf</tissue>
    </source>
</reference>
<feature type="compositionally biased region" description="Acidic residues" evidence="1">
    <location>
        <begin position="50"/>
        <end position="63"/>
    </location>
</feature>
<comment type="caution">
    <text evidence="2">The sequence shown here is derived from an EMBL/GenBank/DDBJ whole genome shotgun (WGS) entry which is preliminary data.</text>
</comment>
<protein>
    <submittedName>
        <fullName evidence="2">Uncharacterized protein</fullName>
    </submittedName>
</protein>
<dbReference type="EMBL" id="JACGWO010000005">
    <property type="protein sequence ID" value="KAK4427689.1"/>
    <property type="molecule type" value="Genomic_DNA"/>
</dbReference>
<dbReference type="AlphaFoldDB" id="A0AAE1YCG0"/>
<feature type="compositionally biased region" description="Pro residues" evidence="1">
    <location>
        <begin position="123"/>
        <end position="142"/>
    </location>
</feature>
<evidence type="ECO:0000256" key="1">
    <source>
        <dbReference type="SAM" id="MobiDB-lite"/>
    </source>
</evidence>
<feature type="compositionally biased region" description="Polar residues" evidence="1">
    <location>
        <begin position="69"/>
        <end position="120"/>
    </location>
</feature>
<sequence length="238" mass="25437">MYEGNPGLRETEGGVEGEIGVGEEADSGGEGDDEGEHEVQNEEMGAGDEGLAEGECDQTEGEQEPTIAPPSSQQTATESFPHSEMSKQTSSSFVPPSNDAENVQTNCVSNQVPTQRQQNVPAYRPPRPQNVPAYRPPRPQTVPQPSAQNVNQQPSQASTCSQTKATPEPSRKQKVPVSLSSKLEKRKVPESSSQDAFKRQCCPPKKSSISSVLKGVADSYRLRTQASGSSSTVYSSGN</sequence>
<dbReference type="Proteomes" id="UP001293254">
    <property type="component" value="Unassembled WGS sequence"/>
</dbReference>
<feature type="region of interest" description="Disordered" evidence="1">
    <location>
        <begin position="1"/>
        <end position="212"/>
    </location>
</feature>
<proteinExistence type="predicted"/>
<reference evidence="2" key="2">
    <citation type="journal article" date="2024" name="Plant">
        <title>Genomic evolution and insights into agronomic trait innovations of Sesamum species.</title>
        <authorList>
            <person name="Miao H."/>
            <person name="Wang L."/>
            <person name="Qu L."/>
            <person name="Liu H."/>
            <person name="Sun Y."/>
            <person name="Le M."/>
            <person name="Wang Q."/>
            <person name="Wei S."/>
            <person name="Zheng Y."/>
            <person name="Lin W."/>
            <person name="Duan Y."/>
            <person name="Cao H."/>
            <person name="Xiong S."/>
            <person name="Wang X."/>
            <person name="Wei L."/>
            <person name="Li C."/>
            <person name="Ma Q."/>
            <person name="Ju M."/>
            <person name="Zhao R."/>
            <person name="Li G."/>
            <person name="Mu C."/>
            <person name="Tian Q."/>
            <person name="Mei H."/>
            <person name="Zhang T."/>
            <person name="Gao T."/>
            <person name="Zhang H."/>
        </authorList>
    </citation>
    <scope>NUCLEOTIDE SEQUENCE</scope>
    <source>
        <strain evidence="2">3651</strain>
    </source>
</reference>
<name>A0AAE1YCG0_9LAMI</name>